<keyword evidence="3" id="KW-1185">Reference proteome</keyword>
<dbReference type="InterPro" id="IPR000719">
    <property type="entry name" value="Prot_kinase_dom"/>
</dbReference>
<evidence type="ECO:0000313" key="2">
    <source>
        <dbReference type="EMBL" id="KAK8890587.1"/>
    </source>
</evidence>
<proteinExistence type="predicted"/>
<evidence type="ECO:0000259" key="1">
    <source>
        <dbReference type="PROSITE" id="PS50011"/>
    </source>
</evidence>
<dbReference type="EMBL" id="JAPFFF010000005">
    <property type="protein sequence ID" value="KAK8890587.1"/>
    <property type="molecule type" value="Genomic_DNA"/>
</dbReference>
<protein>
    <recommendedName>
        <fullName evidence="1">Protein kinase domain-containing protein</fullName>
    </recommendedName>
</protein>
<reference evidence="2 3" key="1">
    <citation type="submission" date="2024-04" db="EMBL/GenBank/DDBJ databases">
        <title>Tritrichomonas musculus Genome.</title>
        <authorList>
            <person name="Alves-Ferreira E."/>
            <person name="Grigg M."/>
            <person name="Lorenzi H."/>
            <person name="Galac M."/>
        </authorList>
    </citation>
    <scope>NUCLEOTIDE SEQUENCE [LARGE SCALE GENOMIC DNA]</scope>
    <source>
        <strain evidence="2 3">EAF2021</strain>
    </source>
</reference>
<dbReference type="Gene3D" id="1.10.510.10">
    <property type="entry name" value="Transferase(Phosphotransferase) domain 1"/>
    <property type="match status" value="1"/>
</dbReference>
<organism evidence="2 3">
    <name type="scientific">Tritrichomonas musculus</name>
    <dbReference type="NCBI Taxonomy" id="1915356"/>
    <lineage>
        <taxon>Eukaryota</taxon>
        <taxon>Metamonada</taxon>
        <taxon>Parabasalia</taxon>
        <taxon>Tritrichomonadida</taxon>
        <taxon>Tritrichomonadidae</taxon>
        <taxon>Tritrichomonas</taxon>
    </lineage>
</organism>
<accession>A0ABR2KHJ5</accession>
<dbReference type="Proteomes" id="UP001470230">
    <property type="component" value="Unassembled WGS sequence"/>
</dbReference>
<name>A0ABR2KHJ5_9EUKA</name>
<dbReference type="SUPFAM" id="SSF56112">
    <property type="entry name" value="Protein kinase-like (PK-like)"/>
    <property type="match status" value="1"/>
</dbReference>
<comment type="caution">
    <text evidence="2">The sequence shown here is derived from an EMBL/GenBank/DDBJ whole genome shotgun (WGS) entry which is preliminary data.</text>
</comment>
<dbReference type="InterPro" id="IPR011009">
    <property type="entry name" value="Kinase-like_dom_sf"/>
</dbReference>
<dbReference type="PROSITE" id="PS50011">
    <property type="entry name" value="PROTEIN_KINASE_DOM"/>
    <property type="match status" value="1"/>
</dbReference>
<sequence>MKQAVPSTISFRNIPHNFLENIKNKTIINLYSRFIFLYFTFRRYNEQERKNNQESIENLLFHSLKDFKFMTIYLCNNNQNKQAFFINNKTKSDKELEDKSIPIIVNAFFCADEKFLIIEQINLSTIKSLINKLQDREITVLNTSPKFDTLEKTSSEKQMKEEISNFCHEFQSEINQNVFVKATISPVAGFIIRRFLYPSHYFKDSSFFNLYDENKKKEENKKTKLSKLFTCTNVVQYVYQLFQFIQEMNSIEEEKDNKLEEAEFKYEDFIKLRLINTNEAGKYYLVIHRENFHIFMMKDLWNANEPKREIDFCKKYSHRCFTRFYGFIKEKKSVKAIIYEYMTNGTLKENKDKIDPIFSLITIDRLFEGLEYLYSKR</sequence>
<gene>
    <name evidence="2" type="ORF">M9Y10_035365</name>
</gene>
<evidence type="ECO:0000313" key="3">
    <source>
        <dbReference type="Proteomes" id="UP001470230"/>
    </source>
</evidence>
<feature type="domain" description="Protein kinase" evidence="1">
    <location>
        <begin position="269"/>
        <end position="377"/>
    </location>
</feature>